<evidence type="ECO:0000256" key="7">
    <source>
        <dbReference type="RuleBase" id="RU000461"/>
    </source>
</evidence>
<evidence type="ECO:0000313" key="9">
    <source>
        <dbReference type="EMBL" id="JAU07900.1"/>
    </source>
</evidence>
<gene>
    <name evidence="9" type="ORF">GA_TR17921_c7_g1_i1_g.57309</name>
</gene>
<dbReference type="InterPro" id="IPR036396">
    <property type="entry name" value="Cyt_P450_sf"/>
</dbReference>
<dbReference type="GO" id="GO:0005506">
    <property type="term" value="F:iron ion binding"/>
    <property type="evidence" value="ECO:0007669"/>
    <property type="project" value="InterPro"/>
</dbReference>
<dbReference type="InterPro" id="IPR017972">
    <property type="entry name" value="Cyt_P450_CS"/>
</dbReference>
<dbReference type="GO" id="GO:0020037">
    <property type="term" value="F:heme binding"/>
    <property type="evidence" value="ECO:0007669"/>
    <property type="project" value="InterPro"/>
</dbReference>
<keyword evidence="6 7" id="KW-0503">Monooxygenase</keyword>
<evidence type="ECO:0000256" key="5">
    <source>
        <dbReference type="ARBA" id="ARBA00023004"/>
    </source>
</evidence>
<keyword evidence="2 7" id="KW-0349">Heme</keyword>
<evidence type="ECO:0000256" key="1">
    <source>
        <dbReference type="ARBA" id="ARBA00010617"/>
    </source>
</evidence>
<dbReference type="AlphaFoldDB" id="A0A1J3CUB8"/>
<dbReference type="Pfam" id="PF00067">
    <property type="entry name" value="p450"/>
    <property type="match status" value="1"/>
</dbReference>
<dbReference type="InterPro" id="IPR052306">
    <property type="entry name" value="CYP450_71D"/>
</dbReference>
<evidence type="ECO:0000256" key="6">
    <source>
        <dbReference type="ARBA" id="ARBA00023033"/>
    </source>
</evidence>
<evidence type="ECO:0000256" key="3">
    <source>
        <dbReference type="ARBA" id="ARBA00022723"/>
    </source>
</evidence>
<dbReference type="PANTHER" id="PTHR47953:SF1">
    <property type="entry name" value="CYTOCHROME P450 71A9"/>
    <property type="match status" value="1"/>
</dbReference>
<organism evidence="9">
    <name type="scientific">Noccaea caerulescens</name>
    <name type="common">Alpine penny-cress</name>
    <name type="synonym">Thlaspi caerulescens</name>
    <dbReference type="NCBI Taxonomy" id="107243"/>
    <lineage>
        <taxon>Eukaryota</taxon>
        <taxon>Viridiplantae</taxon>
        <taxon>Streptophyta</taxon>
        <taxon>Embryophyta</taxon>
        <taxon>Tracheophyta</taxon>
        <taxon>Spermatophyta</taxon>
        <taxon>Magnoliopsida</taxon>
        <taxon>eudicotyledons</taxon>
        <taxon>Gunneridae</taxon>
        <taxon>Pentapetalae</taxon>
        <taxon>rosids</taxon>
        <taxon>malvids</taxon>
        <taxon>Brassicales</taxon>
        <taxon>Brassicaceae</taxon>
        <taxon>Coluteocarpeae</taxon>
        <taxon>Noccaea</taxon>
    </lineage>
</organism>
<dbReference type="GO" id="GO:0004497">
    <property type="term" value="F:monooxygenase activity"/>
    <property type="evidence" value="ECO:0007669"/>
    <property type="project" value="UniProtKB-KW"/>
</dbReference>
<keyword evidence="8" id="KW-0472">Membrane</keyword>
<dbReference type="SUPFAM" id="SSF48264">
    <property type="entry name" value="Cytochrome P450"/>
    <property type="match status" value="1"/>
</dbReference>
<dbReference type="GO" id="GO:0016705">
    <property type="term" value="F:oxidoreductase activity, acting on paired donors, with incorporation or reduction of molecular oxygen"/>
    <property type="evidence" value="ECO:0007669"/>
    <property type="project" value="InterPro"/>
</dbReference>
<feature type="transmembrane region" description="Helical" evidence="8">
    <location>
        <begin position="26"/>
        <end position="45"/>
    </location>
</feature>
<comment type="similarity">
    <text evidence="1 7">Belongs to the cytochrome P450 family.</text>
</comment>
<keyword evidence="5 7" id="KW-0408">Iron</keyword>
<protein>
    <submittedName>
        <fullName evidence="9">Cytochrome P450 71B11</fullName>
    </submittedName>
</protein>
<keyword evidence="3 7" id="KW-0479">Metal-binding</keyword>
<name>A0A1J3CUB8_NOCCA</name>
<proteinExistence type="inferred from homology"/>
<dbReference type="InterPro" id="IPR001128">
    <property type="entry name" value="Cyt_P450"/>
</dbReference>
<accession>A0A1J3CUB8</accession>
<dbReference type="Gene3D" id="1.10.630.10">
    <property type="entry name" value="Cytochrome P450"/>
    <property type="match status" value="1"/>
</dbReference>
<keyword evidence="4 7" id="KW-0560">Oxidoreductase</keyword>
<reference evidence="9" key="1">
    <citation type="submission" date="2016-07" db="EMBL/GenBank/DDBJ databases">
        <title>De novo transcriptome assembly of four accessions of the metal hyperaccumulator plant Noccaea caerulescens.</title>
        <authorList>
            <person name="Blande D."/>
            <person name="Halimaa P."/>
            <person name="Tervahauta A.I."/>
            <person name="Aarts M.G."/>
            <person name="Karenlampi S.O."/>
        </authorList>
    </citation>
    <scope>NUCLEOTIDE SEQUENCE</scope>
</reference>
<dbReference type="PROSITE" id="PS00086">
    <property type="entry name" value="CYTOCHROME_P450"/>
    <property type="match status" value="1"/>
</dbReference>
<evidence type="ECO:0000256" key="8">
    <source>
        <dbReference type="SAM" id="Phobius"/>
    </source>
</evidence>
<keyword evidence="8" id="KW-1133">Transmembrane helix</keyword>
<sequence>MDNELNYKGLNFELLPFGSGRRMCPGLGMGMALVHLTLINLLYLFDWKLPKGLEVEDVDLEESYGLACPKKVPLQLILVLAQWT</sequence>
<dbReference type="EMBL" id="GEVI01024420">
    <property type="protein sequence ID" value="JAU07900.1"/>
    <property type="molecule type" value="Transcribed_RNA"/>
</dbReference>
<dbReference type="PANTHER" id="PTHR47953">
    <property type="entry name" value="OS08G0105600 PROTEIN"/>
    <property type="match status" value="1"/>
</dbReference>
<evidence type="ECO:0000256" key="2">
    <source>
        <dbReference type="ARBA" id="ARBA00022617"/>
    </source>
</evidence>
<keyword evidence="8" id="KW-0812">Transmembrane</keyword>
<evidence type="ECO:0000256" key="4">
    <source>
        <dbReference type="ARBA" id="ARBA00023002"/>
    </source>
</evidence>